<feature type="coiled-coil region" evidence="1">
    <location>
        <begin position="1378"/>
        <end position="1458"/>
    </location>
</feature>
<keyword evidence="1" id="KW-0175">Coiled coil</keyword>
<evidence type="ECO:0000256" key="2">
    <source>
        <dbReference type="SAM" id="SignalP"/>
    </source>
</evidence>
<dbReference type="Proteomes" id="UP001243717">
    <property type="component" value="Unassembled WGS sequence"/>
</dbReference>
<evidence type="ECO:0000256" key="1">
    <source>
        <dbReference type="SAM" id="Coils"/>
    </source>
</evidence>
<proteinExistence type="predicted"/>
<gene>
    <name evidence="3" type="ORF">QEH59_12880</name>
</gene>
<keyword evidence="2" id="KW-0732">Signal</keyword>
<feature type="signal peptide" evidence="2">
    <location>
        <begin position="1"/>
        <end position="28"/>
    </location>
</feature>
<name>A0ABU1AKH4_9BACT</name>
<accession>A0ABU1AKH4</accession>
<comment type="caution">
    <text evidence="3">The sequence shown here is derived from an EMBL/GenBank/DDBJ whole genome shotgun (WGS) entry which is preliminary data.</text>
</comment>
<sequence>MNDLVMCRLRLLPFLCLLFSISAPGVFGQIQNTYTYGTIERVELSADTVLYASRSYDDTIEVEVDVSFSRRSGFVLGTNVFTMRLQLLDDEGAVLQSQDESIGERTTATVTPVTFSYSIEPEAQLDVNKRYYIRAQLYRMGTGAFPRLQAVNSPMDSSSSQFFHFVNTQSSDAALNVLFDYDEVEWQRLFAIRTSETQQTFQVDVIGNIYRYDGYSASNGSDDVEFVLSYELVNGVTDEVVATASNESRQTVSMLRYTVHYASGILYPSYLYNHAFTIDIEPLEQLDSVNDHFYVRVTAAHIEEAGEDPVIAGQKQSMSHRLLHFSGDLEFNGLATTFTEVSNTPTASVGGINYVNTWLQVTNNSGSVSSWDIYQFGNDEQLSEVRLMSDGRASVQVGEVALGTVADVEFDDVIKAAGDIKFGYQSLKLTPSGPVSGEQLDGSPTTAITLFLPTGLGYTKDDILLNQKRLLDLIPMPGPVALDNLFNPMESFQATPSGRTWLHQEGRPYGIEFDQISFDPALGEISVNPVDVVYNQADALDALEAHSGDLEAVSMAVKPSNEQYYRYATSVVGKVQIRADFNGLALVSSQLSLSAGEFSPHFPMSGLLRWTGTGDIFQVDSLIDPSQSLLRGVQAVRMDYHQSCPDAFCGLGQPPSELLTWIADGSQLSFTPDGGLSGSGDLLKEGLDWGYLETKGNGEELYAHRTGAFDRGQFLIAGHALMGLSDVWNSSPATSKYDFDHSPSVLLLAGYDRDLMQHERFGTNEYLLGVGDYPGLNFRVSDFSDLEGYSRIGRPDASIPDFAFTPDVNAKYYVRPAGVSGVHEAQDDSFDSSLTIYGYPFKLDNYGLSFLDSENHESQTNGSLSVPEPANFSQSFLELSLSCVGELEEAELDPRDLGEKTLEYWNGAFEPKTMRFLAPVGDDVCLRTGDPILAMGLTTEVAHVDAVLFGEMGFFPDGEIAAAADGYPVDSRFLLPAQLELDGPSGEASYTMTPVSALYFNDHAEGPAERGFATFAATQDVPFFVDVLVQVMTSADADSSVQYDVVGGWPTQGWTEAGASYFTHAEFDGGNIGWPTASAADLSSYDDYRRPSSADPSAYTPLALQSFFGVLDFEYPLKWNTSSRYYRSYSPQNDNLMVLNIEHSVDYLSAEHIEVSFGVQYDGLPQLNLSNMLFSVAEDQLGAGQAFIEGAQEEIVNSIAGGIDGVAEMLNDRIDTFYAELFDRIDDLVLDPLYDELGAEFEAALAIAQNNGPDLFSDYRTTYADPLLDQYVYDPDNPDSGILFAQLDLLRGKLDAPFGIVQEIDKRLAKLEQTLVAITGQLYVTQNGIEIDLPEVDIERIVPGILSKNGDGKRDVVVNIVTALIGELVEDPLGAAIAEQLTEGETAIQQQLDELLAEAEPTLAEIEKIVNDLREEVTMIRGKLAEAGEIHDALTAILDEAEMEIKGVAMEVRATADEFLDELEAEYARLYPTEQLEQIPNPFEEYPREEVTALLRQKLVDEVGAAPFVKKIQYTLKQYLYDLNGTVENTIDNVFAEVNVIIRELISETVVELEKEINPMLSDLSDTVGSGQIDGLAHFRGDALTRLRLDGSFEWQVPEPLQFRGYMEYLQLDSDAPGSCGGDSGDKLTEVSMGALDIPLEWISPGMRADVGAKFSMIYAAGADLPVYPAGLAGSFQMTGGELGFEAFTIFDLKAAVAFGLHENYIAAGAGMIISSYEASGGIFLGKSCSADPILLIDPLAGEVLGDGEFLGAYAYGEAWIPISEAALGIPASCMFRVSAGIGAGVFYFVDGPVFGGRMLVGASGEALCAVSIRGDVSLVGVKDGGEFRFNGRGRLQGKAGPCPLCLKFSKTAKVKYDSKWSVDL</sequence>
<reference evidence="3 4" key="1">
    <citation type="submission" date="2023-04" db="EMBL/GenBank/DDBJ databases">
        <title>A novel bacteria isolated from coastal sediment.</title>
        <authorList>
            <person name="Liu X.-J."/>
            <person name="Du Z.-J."/>
        </authorList>
    </citation>
    <scope>NUCLEOTIDE SEQUENCE [LARGE SCALE GENOMIC DNA]</scope>
    <source>
        <strain evidence="3 4">SDUM461004</strain>
    </source>
</reference>
<feature type="chain" id="PRO_5045291252" evidence="2">
    <location>
        <begin position="29"/>
        <end position="1865"/>
    </location>
</feature>
<evidence type="ECO:0000313" key="3">
    <source>
        <dbReference type="EMBL" id="MDQ8195324.1"/>
    </source>
</evidence>
<evidence type="ECO:0000313" key="4">
    <source>
        <dbReference type="Proteomes" id="UP001243717"/>
    </source>
</evidence>
<organism evidence="3 4">
    <name type="scientific">Thalassobacterium sedimentorum</name>
    <dbReference type="NCBI Taxonomy" id="3041258"/>
    <lineage>
        <taxon>Bacteria</taxon>
        <taxon>Pseudomonadati</taxon>
        <taxon>Verrucomicrobiota</taxon>
        <taxon>Opitutia</taxon>
        <taxon>Puniceicoccales</taxon>
        <taxon>Coraliomargaritaceae</taxon>
        <taxon>Thalassobacterium</taxon>
    </lineage>
</organism>
<dbReference type="EMBL" id="JARXIC010000022">
    <property type="protein sequence ID" value="MDQ8195324.1"/>
    <property type="molecule type" value="Genomic_DNA"/>
</dbReference>
<protein>
    <submittedName>
        <fullName evidence="3">Uncharacterized protein</fullName>
    </submittedName>
</protein>
<dbReference type="RefSeq" id="WP_308985780.1">
    <property type="nucleotide sequence ID" value="NZ_JARXIC010000022.1"/>
</dbReference>
<keyword evidence="4" id="KW-1185">Reference proteome</keyword>